<feature type="region of interest" description="Disordered" evidence="1">
    <location>
        <begin position="291"/>
        <end position="349"/>
    </location>
</feature>
<reference evidence="2" key="2">
    <citation type="submission" date="2023-05" db="EMBL/GenBank/DDBJ databases">
        <authorList>
            <consortium name="Lawrence Berkeley National Laboratory"/>
            <person name="Steindorff A."/>
            <person name="Hensen N."/>
            <person name="Bonometti L."/>
            <person name="Westerberg I."/>
            <person name="Brannstrom I.O."/>
            <person name="Guillou S."/>
            <person name="Cros-Aarteil S."/>
            <person name="Calhoun S."/>
            <person name="Haridas S."/>
            <person name="Kuo A."/>
            <person name="Mondo S."/>
            <person name="Pangilinan J."/>
            <person name="Riley R."/>
            <person name="Labutti K."/>
            <person name="Andreopoulos B."/>
            <person name="Lipzen A."/>
            <person name="Chen C."/>
            <person name="Yanf M."/>
            <person name="Daum C."/>
            <person name="Ng V."/>
            <person name="Clum A."/>
            <person name="Ohm R."/>
            <person name="Martin F."/>
            <person name="Silar P."/>
            <person name="Natvig D."/>
            <person name="Lalanne C."/>
            <person name="Gautier V."/>
            <person name="Ament-Velasquez S.L."/>
            <person name="Kruys A."/>
            <person name="Hutchinson M.I."/>
            <person name="Powell A.J."/>
            <person name="Barry K."/>
            <person name="Miller A.N."/>
            <person name="Grigoriev I.V."/>
            <person name="Debuchy R."/>
            <person name="Gladieux P."/>
            <person name="Thoren M.H."/>
            <person name="Johannesson H."/>
        </authorList>
    </citation>
    <scope>NUCLEOTIDE SEQUENCE</scope>
    <source>
        <strain evidence="2">CBS 123565</strain>
    </source>
</reference>
<feature type="region of interest" description="Disordered" evidence="1">
    <location>
        <begin position="53"/>
        <end position="74"/>
    </location>
</feature>
<feature type="compositionally biased region" description="Basic and acidic residues" evidence="1">
    <location>
        <begin position="197"/>
        <end position="208"/>
    </location>
</feature>
<comment type="caution">
    <text evidence="2">The sequence shown here is derived from an EMBL/GenBank/DDBJ whole genome shotgun (WGS) entry which is preliminary data.</text>
</comment>
<sequence>MALLTYDLTVLIAESVDMDSMAAFMLSSKTNYQLIRGHERSIVKAKIAKMAHGHDPTLRTPRGALLSSAPPRPPGLDRAALEPGSFAVARELESRARQTNRLCGPPLVDAVRGLPLFQHLPPRHMERLIGGLRDACAVADRIADCAAVAHHTDDVHLARQQHIRSLSPLRLAFLALLASLVGTQYEQQQQQQQLQSRESDSDSDSDRFQRERVTAFKETFLRHGAVGVCALLCPPEHEDEDEDESAPARYYASQVEGVLGELLEYEGGNATRAVPDSLHMTMLRALQGCEEAEEADRALEDVDGGEEEDGDGDGDGDGGWLFKIDVVDGDADGAGDSPPPSMSGIKSGPRGALLVHRWIMQHDRRSSGAE</sequence>
<dbReference type="Proteomes" id="UP001304895">
    <property type="component" value="Unassembled WGS sequence"/>
</dbReference>
<reference evidence="2" key="1">
    <citation type="journal article" date="2023" name="Mol. Phylogenet. Evol.">
        <title>Genome-scale phylogeny and comparative genomics of the fungal order Sordariales.</title>
        <authorList>
            <person name="Hensen N."/>
            <person name="Bonometti L."/>
            <person name="Westerberg I."/>
            <person name="Brannstrom I.O."/>
            <person name="Guillou S."/>
            <person name="Cros-Aarteil S."/>
            <person name="Calhoun S."/>
            <person name="Haridas S."/>
            <person name="Kuo A."/>
            <person name="Mondo S."/>
            <person name="Pangilinan J."/>
            <person name="Riley R."/>
            <person name="LaButti K."/>
            <person name="Andreopoulos B."/>
            <person name="Lipzen A."/>
            <person name="Chen C."/>
            <person name="Yan M."/>
            <person name="Daum C."/>
            <person name="Ng V."/>
            <person name="Clum A."/>
            <person name="Steindorff A."/>
            <person name="Ohm R.A."/>
            <person name="Martin F."/>
            <person name="Silar P."/>
            <person name="Natvig D.O."/>
            <person name="Lalanne C."/>
            <person name="Gautier V."/>
            <person name="Ament-Velasquez S.L."/>
            <person name="Kruys A."/>
            <person name="Hutchinson M.I."/>
            <person name="Powell A.J."/>
            <person name="Barry K."/>
            <person name="Miller A.N."/>
            <person name="Grigoriev I.V."/>
            <person name="Debuchy R."/>
            <person name="Gladieux P."/>
            <person name="Hiltunen Thoren M."/>
            <person name="Johannesson H."/>
        </authorList>
    </citation>
    <scope>NUCLEOTIDE SEQUENCE</scope>
    <source>
        <strain evidence="2">CBS 123565</strain>
    </source>
</reference>
<organism evidence="2 3">
    <name type="scientific">Trichocladium antarcticum</name>
    <dbReference type="NCBI Taxonomy" id="1450529"/>
    <lineage>
        <taxon>Eukaryota</taxon>
        <taxon>Fungi</taxon>
        <taxon>Dikarya</taxon>
        <taxon>Ascomycota</taxon>
        <taxon>Pezizomycotina</taxon>
        <taxon>Sordariomycetes</taxon>
        <taxon>Sordariomycetidae</taxon>
        <taxon>Sordariales</taxon>
        <taxon>Chaetomiaceae</taxon>
        <taxon>Trichocladium</taxon>
    </lineage>
</organism>
<dbReference type="EMBL" id="MU853422">
    <property type="protein sequence ID" value="KAK4131650.1"/>
    <property type="molecule type" value="Genomic_DNA"/>
</dbReference>
<name>A0AAN6UFB3_9PEZI</name>
<protein>
    <submittedName>
        <fullName evidence="2">Uncharacterized protein</fullName>
    </submittedName>
</protein>
<proteinExistence type="predicted"/>
<feature type="region of interest" description="Disordered" evidence="1">
    <location>
        <begin position="189"/>
        <end position="208"/>
    </location>
</feature>
<evidence type="ECO:0000313" key="2">
    <source>
        <dbReference type="EMBL" id="KAK4131650.1"/>
    </source>
</evidence>
<evidence type="ECO:0000256" key="1">
    <source>
        <dbReference type="SAM" id="MobiDB-lite"/>
    </source>
</evidence>
<keyword evidence="3" id="KW-1185">Reference proteome</keyword>
<accession>A0AAN6UFB3</accession>
<evidence type="ECO:0000313" key="3">
    <source>
        <dbReference type="Proteomes" id="UP001304895"/>
    </source>
</evidence>
<dbReference type="AlphaFoldDB" id="A0AAN6UFB3"/>
<feature type="compositionally biased region" description="Acidic residues" evidence="1">
    <location>
        <begin position="301"/>
        <end position="316"/>
    </location>
</feature>
<gene>
    <name evidence="2" type="ORF">BT67DRAFT_444452</name>
</gene>